<evidence type="ECO:0000313" key="1">
    <source>
        <dbReference type="EMBL" id="QDL93691.1"/>
    </source>
</evidence>
<dbReference type="KEGG" id="ppru:FDP22_11145"/>
<organism evidence="1 2">
    <name type="scientific">Paroceanicella profunda</name>
    <dbReference type="NCBI Taxonomy" id="2579971"/>
    <lineage>
        <taxon>Bacteria</taxon>
        <taxon>Pseudomonadati</taxon>
        <taxon>Pseudomonadota</taxon>
        <taxon>Alphaproteobacteria</taxon>
        <taxon>Rhodobacterales</taxon>
        <taxon>Paracoccaceae</taxon>
        <taxon>Paroceanicella</taxon>
    </lineage>
</organism>
<dbReference type="Proteomes" id="UP000305888">
    <property type="component" value="Chromosome"/>
</dbReference>
<dbReference type="EMBL" id="CP040818">
    <property type="protein sequence ID" value="QDL93691.1"/>
    <property type="molecule type" value="Genomic_DNA"/>
</dbReference>
<gene>
    <name evidence="1" type="ORF">FDP22_11145</name>
</gene>
<dbReference type="OrthoDB" id="7875571at2"/>
<dbReference type="NCBIfam" id="TIGR04099">
    <property type="entry name" value="biosn_Pnap_2097"/>
    <property type="match status" value="1"/>
</dbReference>
<name>A0A5B8FIE4_9RHOB</name>
<dbReference type="NCBIfam" id="TIGR04098">
    <property type="entry name" value="LnmK_bifunc"/>
    <property type="match status" value="1"/>
</dbReference>
<evidence type="ECO:0000313" key="2">
    <source>
        <dbReference type="Proteomes" id="UP000305888"/>
    </source>
</evidence>
<dbReference type="AlphaFoldDB" id="A0A5B8FIE4"/>
<proteinExistence type="predicted"/>
<reference evidence="1 2" key="1">
    <citation type="submission" date="2019-06" db="EMBL/GenBank/DDBJ databases">
        <title>Genome sequence of Rhodobacteraceae bacterium D4M1.</title>
        <authorList>
            <person name="Cao J."/>
        </authorList>
    </citation>
    <scope>NUCLEOTIDE SEQUENCE [LARGE SCALE GENOMIC DNA]</scope>
    <source>
        <strain evidence="1 2">D4M1</strain>
    </source>
</reference>
<dbReference type="InterPro" id="IPR024091">
    <property type="entry name" value="LnmK-like_bifun_acyl/decarbox"/>
</dbReference>
<sequence length="244" mass="25821">MAQLGPDGLSEQWLLRDCGDRHWQLIALAMGQARAVFTDADGRPVYAAFCATSLELEAPGPGALGGVLGLRSALFRLGASRIGSIHHLAVDGRPAGRLRMISTFVGHGPEGGNRGILRRPPLRRVVLPEAGPELSDLAAHSRATVRALAPARPEPAPLLAVTPCPALDFNAVGLLYFPAFSALAERARTARPGPLARRDVIYLGNVDPGDSIALHPEPGQGAGALGLWRPDGVRIATVRSRYHQ</sequence>
<dbReference type="Gene3D" id="3.10.129.10">
    <property type="entry name" value="Hotdog Thioesterase"/>
    <property type="match status" value="1"/>
</dbReference>
<protein>
    <submittedName>
        <fullName evidence="1">Uncharacterized protein</fullName>
    </submittedName>
</protein>
<accession>A0A5B8FIE4</accession>
<keyword evidence="2" id="KW-1185">Reference proteome</keyword>